<dbReference type="RefSeq" id="WP_114360570.1">
    <property type="nucleotide sequence ID" value="NZ_QRDT01000031.1"/>
</dbReference>
<organism evidence="2 3">
    <name type="scientific">Rhodopseudomonas pentothenatexigens</name>
    <dbReference type="NCBI Taxonomy" id="999699"/>
    <lineage>
        <taxon>Bacteria</taxon>
        <taxon>Pseudomonadati</taxon>
        <taxon>Pseudomonadota</taxon>
        <taxon>Alphaproteobacteria</taxon>
        <taxon>Hyphomicrobiales</taxon>
        <taxon>Nitrobacteraceae</taxon>
        <taxon>Rhodopseudomonas</taxon>
    </lineage>
</organism>
<proteinExistence type="predicted"/>
<dbReference type="EMBL" id="QRDT01000031">
    <property type="protein sequence ID" value="RED25562.1"/>
    <property type="molecule type" value="Genomic_DNA"/>
</dbReference>
<dbReference type="EMBL" id="UFQQ01000031">
    <property type="protein sequence ID" value="SSW93174.1"/>
    <property type="molecule type" value="Genomic_DNA"/>
</dbReference>
<gene>
    <name evidence="1" type="ORF">BJ125_13130</name>
    <name evidence="2" type="ORF">SAMN05892882_13130</name>
</gene>
<protein>
    <submittedName>
        <fullName evidence="1 2">Transcription factor</fullName>
    </submittedName>
</protein>
<sequence length="84" mass="8888">MTDLPLEITRLAERLAAAQGISVEEAIKRAIEASATAAGLAGDTQHPRRRMTVDEMLAVGAEIAALPVLDPRPATQIMDDINAP</sequence>
<reference evidence="1 4" key="2">
    <citation type="submission" date="2018-07" db="EMBL/GenBank/DDBJ databases">
        <title>Genomic Encyclopedia of Archaeal and Bacterial Type Strains, Phase II (KMG-II): from individual species to whole genera.</title>
        <authorList>
            <person name="Goeker M."/>
        </authorList>
    </citation>
    <scope>NUCLEOTIDE SEQUENCE [LARGE SCALE GENOMIC DNA]</scope>
    <source>
        <strain evidence="1 4">JA575</strain>
    </source>
</reference>
<dbReference type="Pfam" id="PF07704">
    <property type="entry name" value="PSK_trans_fac"/>
    <property type="match status" value="1"/>
</dbReference>
<reference evidence="2 3" key="1">
    <citation type="submission" date="2017-08" db="EMBL/GenBank/DDBJ databases">
        <authorList>
            <person name="de Groot N.N."/>
        </authorList>
    </citation>
    <scope>NUCLEOTIDE SEQUENCE [LARGE SCALE GENOMIC DNA]</scope>
    <source>
        <strain evidence="2 3">JA575</strain>
    </source>
</reference>
<dbReference type="Proteomes" id="UP000256343">
    <property type="component" value="Unassembled WGS sequence"/>
</dbReference>
<name>A0A336JZW4_9BRAD</name>
<dbReference type="AlphaFoldDB" id="A0A336JZW4"/>
<evidence type="ECO:0000313" key="1">
    <source>
        <dbReference type="EMBL" id="RED25562.1"/>
    </source>
</evidence>
<dbReference type="OrthoDB" id="8373733at2"/>
<evidence type="ECO:0000313" key="2">
    <source>
        <dbReference type="EMBL" id="SSW93174.1"/>
    </source>
</evidence>
<keyword evidence="4" id="KW-1185">Reference proteome</keyword>
<dbReference type="Proteomes" id="UP000252631">
    <property type="component" value="Unassembled WGS sequence"/>
</dbReference>
<evidence type="ECO:0000313" key="4">
    <source>
        <dbReference type="Proteomes" id="UP000256343"/>
    </source>
</evidence>
<accession>A0A336JZW4</accession>
<dbReference type="InterPro" id="IPR011660">
    <property type="entry name" value="VapB-like"/>
</dbReference>
<evidence type="ECO:0000313" key="3">
    <source>
        <dbReference type="Proteomes" id="UP000252631"/>
    </source>
</evidence>